<feature type="region of interest" description="Disordered" evidence="11">
    <location>
        <begin position="73"/>
        <end position="114"/>
    </location>
</feature>
<evidence type="ECO:0000313" key="14">
    <source>
        <dbReference type="EMBL" id="GMH81299.1"/>
    </source>
</evidence>
<keyword evidence="8 10" id="KW-0175">Coiled coil</keyword>
<protein>
    <recommendedName>
        <fullName evidence="3">Protein CASP</fullName>
    </recommendedName>
</protein>
<evidence type="ECO:0000256" key="4">
    <source>
        <dbReference type="ARBA" id="ARBA00022448"/>
    </source>
</evidence>
<evidence type="ECO:0000256" key="7">
    <source>
        <dbReference type="ARBA" id="ARBA00023034"/>
    </source>
</evidence>
<comment type="similarity">
    <text evidence="2">Belongs to the CASP family.</text>
</comment>
<dbReference type="InterPro" id="IPR012955">
    <property type="entry name" value="CASP_C"/>
</dbReference>
<evidence type="ECO:0000256" key="3">
    <source>
        <dbReference type="ARBA" id="ARBA00018691"/>
    </source>
</evidence>
<feature type="compositionally biased region" description="Acidic residues" evidence="11">
    <location>
        <begin position="537"/>
        <end position="551"/>
    </location>
</feature>
<dbReference type="EMBL" id="BRXY01000255">
    <property type="protein sequence ID" value="GMH81299.1"/>
    <property type="molecule type" value="Genomic_DNA"/>
</dbReference>
<proteinExistence type="inferred from homology"/>
<keyword evidence="7" id="KW-0333">Golgi apparatus</keyword>
<comment type="caution">
    <text evidence="14">The sequence shown here is derived from an EMBL/GenBank/DDBJ whole genome shotgun (WGS) entry which is preliminary data.</text>
</comment>
<evidence type="ECO:0000313" key="15">
    <source>
        <dbReference type="Proteomes" id="UP001165085"/>
    </source>
</evidence>
<feature type="region of interest" description="Disordered" evidence="11">
    <location>
        <begin position="268"/>
        <end position="289"/>
    </location>
</feature>
<feature type="domain" description="CASP C-terminal" evidence="12">
    <location>
        <begin position="594"/>
        <end position="828"/>
    </location>
</feature>
<evidence type="ECO:0000256" key="6">
    <source>
        <dbReference type="ARBA" id="ARBA00022989"/>
    </source>
</evidence>
<evidence type="ECO:0000256" key="5">
    <source>
        <dbReference type="ARBA" id="ARBA00022692"/>
    </source>
</evidence>
<dbReference type="Pfam" id="PF08172">
    <property type="entry name" value="CASP_C"/>
    <property type="match status" value="1"/>
</dbReference>
<sequence>MSSDVRSLVSGLLGALNESSESLEQEKLRSITAKKELGKATKEFRQSNSPDLSSFKSLLKAYQAEIDALSKASKRSEEVVQSLHDGLKDVGGNLEGQLEDDGGDGDGEEVKGLREENERLKAAAAEAEGSSEGLREENEKLKAMSLANVALSEESLKKANAEIESLKADLLARADGNADSDALREENESLKAMVKAKVEENERLKEGQESAANQLREELRLKDKVEEATMQVDMYRSQLDAASTSQHALSSEVSNLKATIAEMQARAKADSAEVSKLKSVTKSASGHAETIKKLRQEISEYEEEFKSLKNQDLTISKLNKQIKQLQAGGDEDVSRRVEEEREEIEERAEEKVQEALEREAESLRRVEQLELDLKAERAGKQALDNNLTKAHEGSGSMEAAFAEQRKIFLQDSERLNVELHDLKLERDALKLKLSVGGKGNEDGWEMEKEGYEAELREVSGLLAESREQIKTLMEDVDKASQGLKAQVAVTSELELKHKAEVEGLKRELKAAPSVGAFNNMKRDLSILRKLTGGGGGDGEDGEGEGEDDWAGDEDIDNVVLARCQKLETDLMKTLQAKEEISKVSEERKVMLAGLEEEKAGLENLISQLEEESATLQAKLTEGEGGGEGGEAGGLGGLGGGAKGKGGGGGALLQTILDANTPVKAGGGLPASPMPPFTPGVDGDVQGILMSQRDRLKEKVGGLEKTRDGLKKELAEQVRVSEGLRAQNQSLYERVRFAESSFGGGDGGGGGVINDVESLEEGFSRKHDPFADFQRAARKKQLDKLGPVEKVVYSVLRVASGHREARLGLFGYTLALHFLIFVTTYHWAHEMTCGDVLHPDLQGHAHAVAMHGGVPHIEDHLMPEGGGG</sequence>
<dbReference type="InterPro" id="IPR057476">
    <property type="entry name" value="Cux_N"/>
</dbReference>
<feature type="coiled-coil region" evidence="10">
    <location>
        <begin position="591"/>
        <end position="621"/>
    </location>
</feature>
<accession>A0A9W7B025</accession>
<evidence type="ECO:0000256" key="11">
    <source>
        <dbReference type="SAM" id="MobiDB-lite"/>
    </source>
</evidence>
<dbReference type="PANTHER" id="PTHR14043">
    <property type="entry name" value="CCAAT DISPLACEMENT PROTEIN-RELATED"/>
    <property type="match status" value="1"/>
</dbReference>
<keyword evidence="6" id="KW-1133">Transmembrane helix</keyword>
<evidence type="ECO:0000256" key="1">
    <source>
        <dbReference type="ARBA" id="ARBA00004409"/>
    </source>
</evidence>
<dbReference type="Proteomes" id="UP001165085">
    <property type="component" value="Unassembled WGS sequence"/>
</dbReference>
<dbReference type="GO" id="GO:0000139">
    <property type="term" value="C:Golgi membrane"/>
    <property type="evidence" value="ECO:0007669"/>
    <property type="project" value="UniProtKB-SubCell"/>
</dbReference>
<name>A0A9W7B025_9STRA</name>
<evidence type="ECO:0000256" key="9">
    <source>
        <dbReference type="ARBA" id="ARBA00023136"/>
    </source>
</evidence>
<feature type="domain" description="Cux N-terminal" evidence="13">
    <location>
        <begin position="14"/>
        <end position="90"/>
    </location>
</feature>
<keyword evidence="15" id="KW-1185">Reference proteome</keyword>
<keyword evidence="4" id="KW-0813">Transport</keyword>
<dbReference type="PANTHER" id="PTHR14043:SF2">
    <property type="entry name" value="HOMEOBOX PROTEIN CUT"/>
    <property type="match status" value="1"/>
</dbReference>
<keyword evidence="9" id="KW-0472">Membrane</keyword>
<feature type="compositionally biased region" description="Acidic residues" evidence="11">
    <location>
        <begin position="97"/>
        <end position="107"/>
    </location>
</feature>
<evidence type="ECO:0000256" key="2">
    <source>
        <dbReference type="ARBA" id="ARBA00006415"/>
    </source>
</evidence>
<organism evidence="14 15">
    <name type="scientific">Triparma strigata</name>
    <dbReference type="NCBI Taxonomy" id="1606541"/>
    <lineage>
        <taxon>Eukaryota</taxon>
        <taxon>Sar</taxon>
        <taxon>Stramenopiles</taxon>
        <taxon>Ochrophyta</taxon>
        <taxon>Bolidophyceae</taxon>
        <taxon>Parmales</taxon>
        <taxon>Triparmaceae</taxon>
        <taxon>Triparma</taxon>
    </lineage>
</organism>
<evidence type="ECO:0000256" key="10">
    <source>
        <dbReference type="SAM" id="Coils"/>
    </source>
</evidence>
<dbReference type="OrthoDB" id="10257567at2759"/>
<evidence type="ECO:0000259" key="12">
    <source>
        <dbReference type="Pfam" id="PF08172"/>
    </source>
</evidence>
<comment type="subcellular location">
    <subcellularLocation>
        <location evidence="1">Golgi apparatus membrane</location>
        <topology evidence="1">Single-pass type IV membrane protein</topology>
    </subcellularLocation>
</comment>
<feature type="region of interest" description="Disordered" evidence="11">
    <location>
        <begin position="529"/>
        <end position="551"/>
    </location>
</feature>
<gene>
    <name evidence="14" type="ORF">TrST_g11807</name>
</gene>
<dbReference type="Pfam" id="PF25398">
    <property type="entry name" value="CUX1_N"/>
    <property type="match status" value="1"/>
</dbReference>
<evidence type="ECO:0000259" key="13">
    <source>
        <dbReference type="Pfam" id="PF25398"/>
    </source>
</evidence>
<reference evidence="15" key="1">
    <citation type="journal article" date="2023" name="Commun. Biol.">
        <title>Genome analysis of Parmales, the sister group of diatoms, reveals the evolutionary specialization of diatoms from phago-mixotrophs to photoautotrophs.</title>
        <authorList>
            <person name="Ban H."/>
            <person name="Sato S."/>
            <person name="Yoshikawa S."/>
            <person name="Yamada K."/>
            <person name="Nakamura Y."/>
            <person name="Ichinomiya M."/>
            <person name="Sato N."/>
            <person name="Blanc-Mathieu R."/>
            <person name="Endo H."/>
            <person name="Kuwata A."/>
            <person name="Ogata H."/>
        </authorList>
    </citation>
    <scope>NUCLEOTIDE SEQUENCE [LARGE SCALE GENOMIC DNA]</scope>
    <source>
        <strain evidence="15">NIES 3701</strain>
    </source>
</reference>
<feature type="region of interest" description="Disordered" evidence="11">
    <location>
        <begin position="324"/>
        <end position="353"/>
    </location>
</feature>
<dbReference type="AlphaFoldDB" id="A0A9W7B025"/>
<dbReference type="GO" id="GO:0006891">
    <property type="term" value="P:intra-Golgi vesicle-mediated transport"/>
    <property type="evidence" value="ECO:0007669"/>
    <property type="project" value="InterPro"/>
</dbReference>
<evidence type="ECO:0000256" key="8">
    <source>
        <dbReference type="ARBA" id="ARBA00023054"/>
    </source>
</evidence>
<keyword evidence="5" id="KW-0812">Transmembrane</keyword>
<feature type="coiled-coil region" evidence="10">
    <location>
        <begin position="412"/>
        <end position="482"/>
    </location>
</feature>